<dbReference type="Proteomes" id="UP000436027">
    <property type="component" value="Unassembled WGS sequence"/>
</dbReference>
<dbReference type="EMBL" id="WAAQ01000003">
    <property type="protein sequence ID" value="KAB1881506.1"/>
    <property type="molecule type" value="Genomic_DNA"/>
</dbReference>
<dbReference type="RefSeq" id="WP_151487384.1">
    <property type="nucleotide sequence ID" value="NZ_BAAAIN010000005.1"/>
</dbReference>
<accession>A0AAD3WZL5</accession>
<evidence type="ECO:0000313" key="2">
    <source>
        <dbReference type="Proteomes" id="UP000436027"/>
    </source>
</evidence>
<evidence type="ECO:0000313" key="1">
    <source>
        <dbReference type="EMBL" id="KAB1881506.1"/>
    </source>
</evidence>
<comment type="caution">
    <text evidence="1">The sequence shown here is derived from an EMBL/GenBank/DDBJ whole genome shotgun (WGS) entry which is preliminary data.</text>
</comment>
<dbReference type="AlphaFoldDB" id="A0AAD3WZL5"/>
<sequence length="243" mass="25202">MYEELPGAVTDAPVETSSIPSGLFRGEGDPLLSTAVAGSTVTSFATQDGVQTLIQIPDASSPSEYRFPLDLPEGGEPVLSSDGAVMILDADGEPVSGFRAPWAVDAEGNAVPTSFRLEGQELVQVVEFNASTVFPVVADPDLGVEWWGHWVRLTRGETRTAANIIANNQGPAVLAGVACGALPGPAALGCGAAVALAYFKFVDPVNRANSAGKCVAINYPWTALSTPQIGWVGISVTTVNCTR</sequence>
<proteinExistence type="predicted"/>
<reference evidence="1 2" key="1">
    <citation type="submission" date="2019-09" db="EMBL/GenBank/DDBJ databases">
        <title>Whole genome sequencing of Microbacterium maritypicum.</title>
        <authorList>
            <person name="Lenchi N."/>
        </authorList>
    </citation>
    <scope>NUCLEOTIDE SEQUENCE [LARGE SCALE GENOMIC DNA]</scope>
    <source>
        <strain evidence="1 2">DSM 12512</strain>
    </source>
</reference>
<gene>
    <name evidence="1" type="ORF">F6W70_16685</name>
</gene>
<name>A0AAD3WZL5_MICMQ</name>
<organism evidence="1 2">
    <name type="scientific">Microbacterium maritypicum</name>
    <name type="common">Microbacterium liquefaciens</name>
    <dbReference type="NCBI Taxonomy" id="33918"/>
    <lineage>
        <taxon>Bacteria</taxon>
        <taxon>Bacillati</taxon>
        <taxon>Actinomycetota</taxon>
        <taxon>Actinomycetes</taxon>
        <taxon>Micrococcales</taxon>
        <taxon>Microbacteriaceae</taxon>
        <taxon>Microbacterium</taxon>
    </lineage>
</organism>
<protein>
    <submittedName>
        <fullName evidence="1">Uncharacterized protein</fullName>
    </submittedName>
</protein>